<evidence type="ECO:0000256" key="1">
    <source>
        <dbReference type="ARBA" id="ARBA00006926"/>
    </source>
</evidence>
<keyword evidence="3 5" id="KW-0560">Oxidoreductase</keyword>
<dbReference type="PROSITE" id="PS51355">
    <property type="entry name" value="GLUTATHIONE_PEROXID_3"/>
    <property type="match status" value="1"/>
</dbReference>
<name>U2MV89_9BACT</name>
<evidence type="ECO:0000313" key="7">
    <source>
        <dbReference type="Proteomes" id="UP000016600"/>
    </source>
</evidence>
<dbReference type="GO" id="GO:0034599">
    <property type="term" value="P:cellular response to oxidative stress"/>
    <property type="evidence" value="ECO:0007669"/>
    <property type="project" value="TreeGrafter"/>
</dbReference>
<dbReference type="SUPFAM" id="SSF52833">
    <property type="entry name" value="Thioredoxin-like"/>
    <property type="match status" value="1"/>
</dbReference>
<reference evidence="6 7" key="1">
    <citation type="submission" date="2013-08" db="EMBL/GenBank/DDBJ databases">
        <authorList>
            <person name="Durkin A.S."/>
            <person name="Haft D.R."/>
            <person name="McCorrison J."/>
            <person name="Torralba M."/>
            <person name="Gillis M."/>
            <person name="Haft D.H."/>
            <person name="Methe B."/>
            <person name="Sutton G."/>
            <person name="Nelson K.E."/>
        </authorList>
    </citation>
    <scope>NUCLEOTIDE SEQUENCE [LARGE SCALE GENOMIC DNA]</scope>
    <source>
        <strain evidence="6 7">F0068</strain>
    </source>
</reference>
<accession>U2MV89</accession>
<protein>
    <recommendedName>
        <fullName evidence="5">Glutathione peroxidase</fullName>
    </recommendedName>
</protein>
<dbReference type="InterPro" id="IPR000889">
    <property type="entry name" value="Glutathione_peroxidase"/>
</dbReference>
<dbReference type="FunFam" id="3.40.30.10:FF:000010">
    <property type="entry name" value="Glutathione peroxidase"/>
    <property type="match status" value="1"/>
</dbReference>
<dbReference type="PIRSF" id="PIRSF000303">
    <property type="entry name" value="Glutathion_perox"/>
    <property type="match status" value="1"/>
</dbReference>
<proteinExistence type="inferred from homology"/>
<dbReference type="PROSITE" id="PS00460">
    <property type="entry name" value="GLUTATHIONE_PEROXID_1"/>
    <property type="match status" value="1"/>
</dbReference>
<evidence type="ECO:0000313" key="6">
    <source>
        <dbReference type="EMBL" id="ERK03119.1"/>
    </source>
</evidence>
<sequence>MATVYDFKLQDKEGNDVSLSEYKGKVLLIVNTATGCGFTPQYEELEAMYRRLKDKGLEILDIPCDQFGHQTPGTDEQITQFCTAKFGTDFPQFKKSEVNGTNELPLYTWLKSRKGYAGGAYSEKMLPVMEKLYNEYNKEPRKPNDIQWNFSKFVINRKGEVVARFEPTEDLKNVEACIVTCLEEK</sequence>
<dbReference type="AlphaFoldDB" id="U2MV89"/>
<dbReference type="Proteomes" id="UP000016600">
    <property type="component" value="Unassembled WGS sequence"/>
</dbReference>
<dbReference type="PANTHER" id="PTHR11592:SF78">
    <property type="entry name" value="GLUTATHIONE PEROXIDASE"/>
    <property type="match status" value="1"/>
</dbReference>
<evidence type="ECO:0000256" key="4">
    <source>
        <dbReference type="PIRSR" id="PIRSR000303-1"/>
    </source>
</evidence>
<evidence type="ECO:0000256" key="2">
    <source>
        <dbReference type="ARBA" id="ARBA00022559"/>
    </source>
</evidence>
<dbReference type="EMBL" id="AWET01000017">
    <property type="protein sequence ID" value="ERK03119.1"/>
    <property type="molecule type" value="Genomic_DNA"/>
</dbReference>
<keyword evidence="7" id="KW-1185">Reference proteome</keyword>
<feature type="active site" evidence="4">
    <location>
        <position position="36"/>
    </location>
</feature>
<comment type="similarity">
    <text evidence="1 5">Belongs to the glutathione peroxidase family.</text>
</comment>
<dbReference type="GO" id="GO:0004601">
    <property type="term" value="F:peroxidase activity"/>
    <property type="evidence" value="ECO:0007669"/>
    <property type="project" value="UniProtKB-KW"/>
</dbReference>
<evidence type="ECO:0000256" key="3">
    <source>
        <dbReference type="ARBA" id="ARBA00023002"/>
    </source>
</evidence>
<dbReference type="InterPro" id="IPR029759">
    <property type="entry name" value="GPX_AS"/>
</dbReference>
<organism evidence="6 7">
    <name type="scientific">Hoylesella pleuritidis F0068</name>
    <dbReference type="NCBI Taxonomy" id="1081904"/>
    <lineage>
        <taxon>Bacteria</taxon>
        <taxon>Pseudomonadati</taxon>
        <taxon>Bacteroidota</taxon>
        <taxon>Bacteroidia</taxon>
        <taxon>Bacteroidales</taxon>
        <taxon>Prevotellaceae</taxon>
        <taxon>Hoylesella</taxon>
    </lineage>
</organism>
<dbReference type="CDD" id="cd00340">
    <property type="entry name" value="GSH_Peroxidase"/>
    <property type="match status" value="1"/>
</dbReference>
<evidence type="ECO:0000256" key="5">
    <source>
        <dbReference type="RuleBase" id="RU000499"/>
    </source>
</evidence>
<keyword evidence="2 5" id="KW-0575">Peroxidase</keyword>
<dbReference type="PRINTS" id="PR01011">
    <property type="entry name" value="GLUTPROXDASE"/>
</dbReference>
<dbReference type="InterPro" id="IPR036249">
    <property type="entry name" value="Thioredoxin-like_sf"/>
</dbReference>
<dbReference type="PANTHER" id="PTHR11592">
    <property type="entry name" value="GLUTATHIONE PEROXIDASE"/>
    <property type="match status" value="1"/>
</dbReference>
<gene>
    <name evidence="6" type="ORF">HMPREF1218_2002</name>
</gene>
<dbReference type="PATRIC" id="fig|1081904.3.peg.875"/>
<comment type="caution">
    <text evidence="6">The sequence shown here is derived from an EMBL/GenBank/DDBJ whole genome shotgun (WGS) entry which is preliminary data.</text>
</comment>
<dbReference type="Gene3D" id="3.40.30.10">
    <property type="entry name" value="Glutaredoxin"/>
    <property type="match status" value="1"/>
</dbReference>
<dbReference type="Pfam" id="PF00255">
    <property type="entry name" value="GSHPx"/>
    <property type="match status" value="1"/>
</dbReference>
<dbReference type="RefSeq" id="WP_021583539.1">
    <property type="nucleotide sequence ID" value="NZ_AWET01000017.1"/>
</dbReference>